<dbReference type="AlphaFoldDB" id="A0A6S7ASL7"/>
<keyword evidence="1" id="KW-0175">Coiled coil</keyword>
<dbReference type="Proteomes" id="UP000494115">
    <property type="component" value="Unassembled WGS sequence"/>
</dbReference>
<organism evidence="2 3">
    <name type="scientific">Pararobbsia alpina</name>
    <dbReference type="NCBI Taxonomy" id="621374"/>
    <lineage>
        <taxon>Bacteria</taxon>
        <taxon>Pseudomonadati</taxon>
        <taxon>Pseudomonadota</taxon>
        <taxon>Betaproteobacteria</taxon>
        <taxon>Burkholderiales</taxon>
        <taxon>Burkholderiaceae</taxon>
        <taxon>Pararobbsia</taxon>
    </lineage>
</organism>
<evidence type="ECO:0000313" key="2">
    <source>
        <dbReference type="EMBL" id="CAB3775737.1"/>
    </source>
</evidence>
<feature type="coiled-coil region" evidence="1">
    <location>
        <begin position="44"/>
        <end position="74"/>
    </location>
</feature>
<evidence type="ECO:0000313" key="3">
    <source>
        <dbReference type="Proteomes" id="UP000494115"/>
    </source>
</evidence>
<reference evidence="2 3" key="1">
    <citation type="submission" date="2020-04" db="EMBL/GenBank/DDBJ databases">
        <authorList>
            <person name="De Canck E."/>
        </authorList>
    </citation>
    <scope>NUCLEOTIDE SEQUENCE [LARGE SCALE GENOMIC DNA]</scope>
    <source>
        <strain evidence="2 3">LMG 28138</strain>
    </source>
</reference>
<accession>A0A6S7ASL7</accession>
<dbReference type="EMBL" id="CADIKM010000001">
    <property type="protein sequence ID" value="CAB3775737.1"/>
    <property type="molecule type" value="Genomic_DNA"/>
</dbReference>
<keyword evidence="3" id="KW-1185">Reference proteome</keyword>
<dbReference type="RefSeq" id="WP_175102592.1">
    <property type="nucleotide sequence ID" value="NZ_CADIKM010000001.1"/>
</dbReference>
<gene>
    <name evidence="2" type="ORF">LMG28138_00004</name>
</gene>
<proteinExistence type="predicted"/>
<name>A0A6S7ASL7_9BURK</name>
<sequence length="79" mass="9171">MKRQIAVILLTPLTLAAASTGVWGEDLFYRTEQIAQQKALQLRIDDMQQGRERQQQLLQRLDDLTARVDALERQLQHAR</sequence>
<evidence type="ECO:0000256" key="1">
    <source>
        <dbReference type="SAM" id="Coils"/>
    </source>
</evidence>
<protein>
    <submittedName>
        <fullName evidence="2">Uncharacterized protein</fullName>
    </submittedName>
</protein>